<dbReference type="Proteomes" id="UP000320679">
    <property type="component" value="Unassembled WGS sequence"/>
</dbReference>
<dbReference type="InterPro" id="IPR014030">
    <property type="entry name" value="Ketoacyl_synth_N"/>
</dbReference>
<dbReference type="EMBL" id="SOJK01000030">
    <property type="protein sequence ID" value="TET48360.1"/>
    <property type="molecule type" value="Genomic_DNA"/>
</dbReference>
<evidence type="ECO:0000256" key="13">
    <source>
        <dbReference type="RuleBase" id="RU003694"/>
    </source>
</evidence>
<evidence type="ECO:0000256" key="11">
    <source>
        <dbReference type="PIRNR" id="PIRNR000447"/>
    </source>
</evidence>
<evidence type="ECO:0000259" key="14">
    <source>
        <dbReference type="PROSITE" id="PS52004"/>
    </source>
</evidence>
<accession>A0A523V0U8</accession>
<organism evidence="15 16">
    <name type="scientific">Aerophobetes bacterium</name>
    <dbReference type="NCBI Taxonomy" id="2030807"/>
    <lineage>
        <taxon>Bacteria</taxon>
        <taxon>Candidatus Aerophobota</taxon>
    </lineage>
</organism>
<comment type="caution">
    <text evidence="15">The sequence shown here is derived from an EMBL/GenBank/DDBJ whole genome shotgun (WGS) entry which is preliminary data.</text>
</comment>
<dbReference type="PIRSF" id="PIRSF000447">
    <property type="entry name" value="KAS_II"/>
    <property type="match status" value="1"/>
</dbReference>
<dbReference type="NCBIfam" id="NF005589">
    <property type="entry name" value="PRK07314.1"/>
    <property type="match status" value="1"/>
</dbReference>
<comment type="function">
    <text evidence="11">Involved in the type II fatty acid elongation cycle. Catalyzes the elongation of a wide range of acyl-ACP by the addition of two carbons from malonyl-ACP to an acyl acceptor. Can efficiently catalyze the conversion of palmitoleoyl-ACP (cis-hexadec-9-enoyl-ACP) to cis-vaccenoyl-ACP (cis-octadec-11-enoyl-ACP), an essential step in the thermal regulation of fatty acid composition.</text>
</comment>
<dbReference type="PANTHER" id="PTHR11712:SF336">
    <property type="entry name" value="3-OXOACYL-[ACYL-CARRIER-PROTEIN] SYNTHASE, MITOCHONDRIAL"/>
    <property type="match status" value="1"/>
</dbReference>
<comment type="similarity">
    <text evidence="2 11 13">Belongs to the thiolase-like superfamily. Beta-ketoacyl-ACP synthases family.</text>
</comment>
<proteinExistence type="inferred from homology"/>
<evidence type="ECO:0000256" key="3">
    <source>
        <dbReference type="ARBA" id="ARBA00012356"/>
    </source>
</evidence>
<dbReference type="InterPro" id="IPR014031">
    <property type="entry name" value="Ketoacyl_synth_C"/>
</dbReference>
<evidence type="ECO:0000256" key="8">
    <source>
        <dbReference type="ARBA" id="ARBA00023098"/>
    </source>
</evidence>
<keyword evidence="8" id="KW-0443">Lipid metabolism</keyword>
<dbReference type="AlphaFoldDB" id="A0A523V0U8"/>
<dbReference type="SUPFAM" id="SSF53901">
    <property type="entry name" value="Thiolase-like"/>
    <property type="match status" value="2"/>
</dbReference>
<dbReference type="Gene3D" id="3.40.47.10">
    <property type="match status" value="1"/>
</dbReference>
<keyword evidence="9 11" id="KW-0275">Fatty acid biosynthesis</keyword>
<evidence type="ECO:0000256" key="9">
    <source>
        <dbReference type="ARBA" id="ARBA00023160"/>
    </source>
</evidence>
<dbReference type="InterPro" id="IPR020841">
    <property type="entry name" value="PKS_Beta-ketoAc_synthase_dom"/>
</dbReference>
<gene>
    <name evidence="15" type="primary">fabF</name>
    <name evidence="15" type="ORF">E3J59_00700</name>
</gene>
<dbReference type="GO" id="GO:0005829">
    <property type="term" value="C:cytosol"/>
    <property type="evidence" value="ECO:0007669"/>
    <property type="project" value="TreeGrafter"/>
</dbReference>
<keyword evidence="6 11" id="KW-0808">Transferase</keyword>
<dbReference type="FunFam" id="3.40.47.10:FF:000018">
    <property type="entry name" value="3-oxoacyl-[acyl-carrier-protein] synthase 2"/>
    <property type="match status" value="1"/>
</dbReference>
<evidence type="ECO:0000256" key="1">
    <source>
        <dbReference type="ARBA" id="ARBA00005194"/>
    </source>
</evidence>
<dbReference type="Pfam" id="PF00109">
    <property type="entry name" value="ketoacyl-synt"/>
    <property type="match status" value="1"/>
</dbReference>
<dbReference type="InterPro" id="IPR016039">
    <property type="entry name" value="Thiolase-like"/>
</dbReference>
<protein>
    <recommendedName>
        <fullName evidence="4 11">3-oxoacyl-[acyl-carrier-protein] synthase 2</fullName>
        <ecNumber evidence="3 11">2.3.1.179</ecNumber>
    </recommendedName>
</protein>
<name>A0A523V0U8_UNCAE</name>
<evidence type="ECO:0000256" key="6">
    <source>
        <dbReference type="ARBA" id="ARBA00022679"/>
    </source>
</evidence>
<comment type="catalytic activity">
    <reaction evidence="11">
        <text>(9Z)-hexadecenoyl-[ACP] + malonyl-[ACP] + H(+) = 3-oxo-(11Z)-octadecenoyl-[ACP] + holo-[ACP] + CO2</text>
        <dbReference type="Rhea" id="RHEA:55040"/>
        <dbReference type="Rhea" id="RHEA-COMP:9623"/>
        <dbReference type="Rhea" id="RHEA-COMP:9685"/>
        <dbReference type="Rhea" id="RHEA-COMP:10800"/>
        <dbReference type="Rhea" id="RHEA-COMP:14074"/>
        <dbReference type="ChEBI" id="CHEBI:15378"/>
        <dbReference type="ChEBI" id="CHEBI:16526"/>
        <dbReference type="ChEBI" id="CHEBI:64479"/>
        <dbReference type="ChEBI" id="CHEBI:78449"/>
        <dbReference type="ChEBI" id="CHEBI:83989"/>
        <dbReference type="ChEBI" id="CHEBI:138538"/>
        <dbReference type="EC" id="2.3.1.179"/>
    </reaction>
</comment>
<dbReference type="NCBIfam" id="TIGR03150">
    <property type="entry name" value="fabF"/>
    <property type="match status" value="1"/>
</dbReference>
<evidence type="ECO:0000256" key="5">
    <source>
        <dbReference type="ARBA" id="ARBA00022516"/>
    </source>
</evidence>
<keyword evidence="7" id="KW-0276">Fatty acid metabolism</keyword>
<comment type="catalytic activity">
    <reaction evidence="11">
        <text>a fatty acyl-[ACP] + malonyl-[ACP] + H(+) = a 3-oxoacyl-[ACP] + holo-[ACP] + CO2</text>
        <dbReference type="Rhea" id="RHEA:22836"/>
        <dbReference type="Rhea" id="RHEA-COMP:9623"/>
        <dbReference type="Rhea" id="RHEA-COMP:9685"/>
        <dbReference type="Rhea" id="RHEA-COMP:9916"/>
        <dbReference type="Rhea" id="RHEA-COMP:14125"/>
        <dbReference type="ChEBI" id="CHEBI:15378"/>
        <dbReference type="ChEBI" id="CHEBI:16526"/>
        <dbReference type="ChEBI" id="CHEBI:64479"/>
        <dbReference type="ChEBI" id="CHEBI:78449"/>
        <dbReference type="ChEBI" id="CHEBI:78776"/>
        <dbReference type="ChEBI" id="CHEBI:138651"/>
    </reaction>
</comment>
<evidence type="ECO:0000256" key="10">
    <source>
        <dbReference type="ARBA" id="ARBA00023315"/>
    </source>
</evidence>
<dbReference type="GO" id="GO:0004315">
    <property type="term" value="F:3-oxoacyl-[acyl-carrier-protein] synthase activity"/>
    <property type="evidence" value="ECO:0007669"/>
    <property type="project" value="UniProtKB-UniRule"/>
</dbReference>
<dbReference type="InterPro" id="IPR017568">
    <property type="entry name" value="3-oxoacyl-ACP_synth-2"/>
</dbReference>
<reference evidence="15 16" key="1">
    <citation type="submission" date="2019-03" db="EMBL/GenBank/DDBJ databases">
        <title>Metabolic potential of uncultured bacteria and archaea associated with petroleum seepage in deep-sea sediments.</title>
        <authorList>
            <person name="Dong X."/>
            <person name="Hubert C."/>
        </authorList>
    </citation>
    <scope>NUCLEOTIDE SEQUENCE [LARGE SCALE GENOMIC DNA]</scope>
    <source>
        <strain evidence="15">E29_bin78</strain>
    </source>
</reference>
<dbReference type="EC" id="2.3.1.179" evidence="3 11"/>
<evidence type="ECO:0000313" key="15">
    <source>
        <dbReference type="EMBL" id="TET48360.1"/>
    </source>
</evidence>
<evidence type="ECO:0000313" key="16">
    <source>
        <dbReference type="Proteomes" id="UP000320679"/>
    </source>
</evidence>
<evidence type="ECO:0000256" key="2">
    <source>
        <dbReference type="ARBA" id="ARBA00008467"/>
    </source>
</evidence>
<comment type="pathway">
    <text evidence="1 11">Lipid metabolism; fatty acid biosynthesis.</text>
</comment>
<feature type="domain" description="Ketosynthase family 3 (KS3)" evidence="14">
    <location>
        <begin position="4"/>
        <end position="412"/>
    </location>
</feature>
<dbReference type="Pfam" id="PF02801">
    <property type="entry name" value="Ketoacyl-synt_C"/>
    <property type="match status" value="1"/>
</dbReference>
<dbReference type="PROSITE" id="PS00606">
    <property type="entry name" value="KS3_1"/>
    <property type="match status" value="1"/>
</dbReference>
<dbReference type="UniPathway" id="UPA00094"/>
<dbReference type="GO" id="GO:0030497">
    <property type="term" value="P:fatty acid elongation"/>
    <property type="evidence" value="ECO:0007669"/>
    <property type="project" value="UniProtKB-ARBA"/>
</dbReference>
<dbReference type="InterPro" id="IPR000794">
    <property type="entry name" value="Beta-ketoacyl_synthase"/>
</dbReference>
<dbReference type="PANTHER" id="PTHR11712">
    <property type="entry name" value="POLYKETIDE SYNTHASE-RELATED"/>
    <property type="match status" value="1"/>
</dbReference>
<sequence length="414" mass="44702">MVLKRRVVITGIGVVSPIGIGKEAFQKSLSSGKSGISTITRFDTSELPVRIAAEIKNFDPHLFMDKKLIRRTDLFSQYGIAATKMAVEDAGIDFDREDRERATVFMGTAIAGGELIEEQHKAFIRYGARKVSPILGTVFYNDSCVAQICIELGLTGGSITLSGACAASSTAIAYAFNRIRENHVDVVLAGGVETPILALFLAALGRAGAMSRRNEEPERACRPFDKLRDGFVLGEGSCILVMEELNHALERGAHIYAEIAGVGTSTDAYHMTSPEPTTEQASRAMRLALIDAKFSPQQIDYINAHGSSTQINDTVETRAIKKVFGAHAYNVAISSTKSEYGHSMGATGAMDLAATCLAIENNLIPPTINYEFPDSECDLDYTPNEARVARIDTAMSNSFGFGGHNTCIIVNRLS</sequence>
<evidence type="ECO:0000256" key="7">
    <source>
        <dbReference type="ARBA" id="ARBA00022832"/>
    </source>
</evidence>
<dbReference type="FunFam" id="3.40.47.10:FF:000029">
    <property type="entry name" value="3-oxoacyl-[acyl-carrier-protein] synthase 1"/>
    <property type="match status" value="1"/>
</dbReference>
<keyword evidence="5 11" id="KW-0444">Lipid biosynthesis</keyword>
<feature type="active site" description="For beta-ketoacyl synthase activity" evidence="12">
    <location>
        <position position="165"/>
    </location>
</feature>
<dbReference type="InterPro" id="IPR018201">
    <property type="entry name" value="Ketoacyl_synth_AS"/>
</dbReference>
<evidence type="ECO:0000256" key="12">
    <source>
        <dbReference type="PIRSR" id="PIRSR000447-1"/>
    </source>
</evidence>
<dbReference type="SMART" id="SM00825">
    <property type="entry name" value="PKS_KS"/>
    <property type="match status" value="1"/>
</dbReference>
<dbReference type="PROSITE" id="PS52004">
    <property type="entry name" value="KS3_2"/>
    <property type="match status" value="1"/>
</dbReference>
<dbReference type="CDD" id="cd00834">
    <property type="entry name" value="KAS_I_II"/>
    <property type="match status" value="1"/>
</dbReference>
<keyword evidence="10 11" id="KW-0012">Acyltransferase</keyword>
<evidence type="ECO:0000256" key="4">
    <source>
        <dbReference type="ARBA" id="ARBA00014657"/>
    </source>
</evidence>